<dbReference type="InterPro" id="IPR021516">
    <property type="entry name" value="DUF3179"/>
</dbReference>
<dbReference type="AlphaFoldDB" id="A0A2M7XF93"/>
<proteinExistence type="predicted"/>
<reference evidence="2" key="1">
    <citation type="submission" date="2017-09" db="EMBL/GenBank/DDBJ databases">
        <title>Depth-based differentiation of microbial function through sediment-hosted aquifers and enrichment of novel symbionts in the deep terrestrial subsurface.</title>
        <authorList>
            <person name="Probst A.J."/>
            <person name="Ladd B."/>
            <person name="Jarett J.K."/>
            <person name="Geller-Mcgrath D.E."/>
            <person name="Sieber C.M.K."/>
            <person name="Emerson J.B."/>
            <person name="Anantharaman K."/>
            <person name="Thomas B.C."/>
            <person name="Malmstrom R."/>
            <person name="Stieglmeier M."/>
            <person name="Klingl A."/>
            <person name="Woyke T."/>
            <person name="Ryan C.M."/>
            <person name="Banfield J.F."/>
        </authorList>
    </citation>
    <scope>NUCLEOTIDE SEQUENCE [LARGE SCALE GENOMIC DNA]</scope>
</reference>
<gene>
    <name evidence="1" type="ORF">CO173_02060</name>
</gene>
<accession>A0A2M7XF93</accession>
<protein>
    <recommendedName>
        <fullName evidence="3">DUF3179 domain-containing protein</fullName>
    </recommendedName>
</protein>
<dbReference type="Pfam" id="PF11376">
    <property type="entry name" value="DUF3179"/>
    <property type="match status" value="1"/>
</dbReference>
<comment type="caution">
    <text evidence="1">The sequence shown here is derived from an EMBL/GenBank/DDBJ whole genome shotgun (WGS) entry which is preliminary data.</text>
</comment>
<sequence>MKKILIFIVLVAVFSGGFYAFQQYQTKKTTELFSKTELVNGILPEPIIVNGEEFLVRPADLYDFGADETVRATLDNPKFTNVATADEYLADEVFGINVEVNGAHRFYSYQILNWHQVVNDNFDGKNLTVTYCVFCRSFAVFETNKKFDLDGRVYNNNVLIKDRENNSSWLQIRGLSVIGNNVGEKLNQYQAESITWSDFKKLYPEGEVLSTDTGFVRDYTRHPYASYDTIKTVYFPLTNFNDVFDKKDLVHGVDLGDVQIAFSEYIMRNVPVETVDYKGHKIVGFLDEVGVIRIFKNITLGETELDSKYLPKNVPLDEVLDFTYDPKKDLMIDNQTGSKWNRKGEVIEGPLLQKKLKQLESVETFWFCYSAMFENAVIADINAIEFNKQ</sequence>
<evidence type="ECO:0008006" key="3">
    <source>
        <dbReference type="Google" id="ProtNLM"/>
    </source>
</evidence>
<name>A0A2M7XF93_9BACT</name>
<dbReference type="Proteomes" id="UP000231263">
    <property type="component" value="Unassembled WGS sequence"/>
</dbReference>
<organism evidence="1 2">
    <name type="scientific">Candidatus Uhrbacteria bacterium CG_4_9_14_3_um_filter_41_35</name>
    <dbReference type="NCBI Taxonomy" id="1975034"/>
    <lineage>
        <taxon>Bacteria</taxon>
        <taxon>Candidatus Uhriibacteriota</taxon>
    </lineage>
</organism>
<evidence type="ECO:0000313" key="2">
    <source>
        <dbReference type="Proteomes" id="UP000231263"/>
    </source>
</evidence>
<evidence type="ECO:0000313" key="1">
    <source>
        <dbReference type="EMBL" id="PJA46528.1"/>
    </source>
</evidence>
<dbReference type="EMBL" id="PFWT01000009">
    <property type="protein sequence ID" value="PJA46528.1"/>
    <property type="molecule type" value="Genomic_DNA"/>
</dbReference>